<dbReference type="InterPro" id="IPR015797">
    <property type="entry name" value="NUDIX_hydrolase-like_dom_sf"/>
</dbReference>
<dbReference type="OrthoDB" id="9787476at2"/>
<reference evidence="5 6" key="1">
    <citation type="submission" date="2016-08" db="EMBL/GenBank/DDBJ databases">
        <authorList>
            <person name="Seilhamer J.J."/>
        </authorList>
    </citation>
    <scope>NUCLEOTIDE SEQUENCE [LARGE SCALE GENOMIC DNA]</scope>
    <source>
        <strain evidence="5 6">NML150140-1</strain>
    </source>
</reference>
<evidence type="ECO:0000259" key="4">
    <source>
        <dbReference type="PROSITE" id="PS51462"/>
    </source>
</evidence>
<sequence length="153" mass="17364">MGRKNAPFLVRVTGILEEDGELLIIQQKMSDGRKWYLPGGQLEAGETIEQGIVREMREETGLHVECKELLAISDTNFSDPCALHILLRVKRLAGAIHVPHCTYDTVEITDVQFVPFDMLKSYGFSDRFVSMVKDGFPLASRYIGLDTFFDFFN</sequence>
<comment type="cofactor">
    <cofactor evidence="1">
        <name>Mg(2+)</name>
        <dbReference type="ChEBI" id="CHEBI:18420"/>
    </cofactor>
</comment>
<dbReference type="GO" id="GO:0016787">
    <property type="term" value="F:hydrolase activity"/>
    <property type="evidence" value="ECO:0007669"/>
    <property type="project" value="UniProtKB-KW"/>
</dbReference>
<feature type="domain" description="Nudix hydrolase" evidence="4">
    <location>
        <begin position="1"/>
        <end position="137"/>
    </location>
</feature>
<dbReference type="InterPro" id="IPR000086">
    <property type="entry name" value="NUDIX_hydrolase_dom"/>
</dbReference>
<dbReference type="InterPro" id="IPR020084">
    <property type="entry name" value="NUDIX_hydrolase_CS"/>
</dbReference>
<keyword evidence="2 3" id="KW-0378">Hydrolase</keyword>
<dbReference type="EMBL" id="MEHA01000013">
    <property type="protein sequence ID" value="ODR49392.1"/>
    <property type="molecule type" value="Genomic_DNA"/>
</dbReference>
<evidence type="ECO:0000313" key="6">
    <source>
        <dbReference type="Proteomes" id="UP000094271"/>
    </source>
</evidence>
<evidence type="ECO:0000256" key="2">
    <source>
        <dbReference type="ARBA" id="ARBA00022801"/>
    </source>
</evidence>
<organism evidence="5 6">
    <name type="scientific">Eisenbergiella tayi</name>
    <dbReference type="NCBI Taxonomy" id="1432052"/>
    <lineage>
        <taxon>Bacteria</taxon>
        <taxon>Bacillati</taxon>
        <taxon>Bacillota</taxon>
        <taxon>Clostridia</taxon>
        <taxon>Lachnospirales</taxon>
        <taxon>Lachnospiraceae</taxon>
        <taxon>Eisenbergiella</taxon>
    </lineage>
</organism>
<comment type="caution">
    <text evidence="5">The sequence shown here is derived from an EMBL/GenBank/DDBJ whole genome shotgun (WGS) entry which is preliminary data.</text>
</comment>
<comment type="similarity">
    <text evidence="3">Belongs to the Nudix hydrolase family.</text>
</comment>
<dbReference type="Pfam" id="PF00293">
    <property type="entry name" value="NUDIX"/>
    <property type="match status" value="1"/>
</dbReference>
<protein>
    <recommendedName>
        <fullName evidence="4">Nudix hydrolase domain-containing protein</fullName>
    </recommendedName>
</protein>
<dbReference type="PANTHER" id="PTHR43046:SF2">
    <property type="entry name" value="8-OXO-DGTP DIPHOSPHATASE-RELATED"/>
    <property type="match status" value="1"/>
</dbReference>
<dbReference type="PANTHER" id="PTHR43046">
    <property type="entry name" value="GDP-MANNOSE MANNOSYL HYDROLASE"/>
    <property type="match status" value="1"/>
</dbReference>
<gene>
    <name evidence="5" type="ORF">BEI59_18110</name>
</gene>
<proteinExistence type="inferred from homology"/>
<dbReference type="PROSITE" id="PS00893">
    <property type="entry name" value="NUDIX_BOX"/>
    <property type="match status" value="1"/>
</dbReference>
<dbReference type="InterPro" id="IPR020476">
    <property type="entry name" value="Nudix_hydrolase"/>
</dbReference>
<evidence type="ECO:0000256" key="1">
    <source>
        <dbReference type="ARBA" id="ARBA00001946"/>
    </source>
</evidence>
<accession>A0A1E3UFN1</accession>
<dbReference type="PROSITE" id="PS51462">
    <property type="entry name" value="NUDIX"/>
    <property type="match status" value="1"/>
</dbReference>
<dbReference type="AlphaFoldDB" id="A0A1E3UFN1"/>
<evidence type="ECO:0000256" key="3">
    <source>
        <dbReference type="RuleBase" id="RU003476"/>
    </source>
</evidence>
<dbReference type="RefSeq" id="WP_069431846.1">
    <property type="nucleotide sequence ID" value="NZ_MEHA01000013.1"/>
</dbReference>
<dbReference type="SUPFAM" id="SSF55811">
    <property type="entry name" value="Nudix"/>
    <property type="match status" value="1"/>
</dbReference>
<evidence type="ECO:0000313" key="5">
    <source>
        <dbReference type="EMBL" id="ODR49392.1"/>
    </source>
</evidence>
<name>A0A1E3UFN1_9FIRM</name>
<dbReference type="Gene3D" id="3.90.79.10">
    <property type="entry name" value="Nucleoside Triphosphate Pyrophosphohydrolase"/>
    <property type="match status" value="1"/>
</dbReference>
<dbReference type="PRINTS" id="PR00502">
    <property type="entry name" value="NUDIXFAMILY"/>
</dbReference>
<dbReference type="Proteomes" id="UP000094271">
    <property type="component" value="Unassembled WGS sequence"/>
</dbReference>